<dbReference type="Pfam" id="PF13604">
    <property type="entry name" value="AAA_30"/>
    <property type="match status" value="1"/>
</dbReference>
<keyword evidence="4" id="KW-1185">Reference proteome</keyword>
<dbReference type="Gene3D" id="2.30.30.940">
    <property type="match status" value="1"/>
</dbReference>
<evidence type="ECO:0000313" key="3">
    <source>
        <dbReference type="EMBL" id="MEY2181241.1"/>
    </source>
</evidence>
<dbReference type="InterPro" id="IPR027417">
    <property type="entry name" value="P-loop_NTPase"/>
</dbReference>
<sequence length="1139" mass="126283">MFKIRDIDTAEYAEYILSDVAQLEKDGATMNYYSKNDSGAIPFENSFRYAGKGCEAFGLSGDYSQDKKPFINMFKGLHPFTGKPLVQNVGKEDRRIGFDGVFTPSKAFSLLLAKAQLDGNKKMEEALLNIHRESVAFTLANIEKNLTSRSGKGGRKVERNVKMFVFQCDHFDTRPTADGFVSPNVHTHNVIQNYVMCEDGKIRAVEAASLNKQISLAGSVYDMKQAELLQAAGLGLTVTSQRVSDEFGETKDMTFTVNGVSQTVADAFSGRHAEIKAYMREHGVDGQTAALATRNNKQVAMNYDVVRETWAEKFKELEAIDPDGINLEAHAENVLDAIPSDEHIIDLTHRFKHKVAINEFDIRTVINQCYTGHPNAEAEAEATFQRIMSNEDLLCGLKPLDEIHNKQFCSMKLVEADLAIRSFTKRNEASREHELPPEAIEKEIEAFAEQRGYRLSPEQENALRKATGPGALCAIVGKAGTGKSTVQATICGAFAGQNFQLIGTSVSNAAAENLQKETGIVSHSTAKFLYDYDEGKLNITPKTVIFFDEVGMASLEIFGRFAEIAERHGAKLVVAGDPRQLSPVGTGGNALKCLLQALDPSGLAELDDIRRQKREEDKKLAVGFYDLLTPADSQRMYGDLTDAGYITAFDTQKAAVAKLAQDYVDHPAPEEQKLVMASLVETVEALNTNIQKRLIEKGTVSPDPIKTVGAYTFHAGDCVRFTKSKKFGKTLKVINGTNGTVVPTTDGTLQVRLATGETVTVPDDFTGVALRYARTIHRSQALSIDHCFAMIDGKSGGVSGIKNALGLVQFTRMKETISYYGETTYLEHFKNNLHIRDAEAGAFELLDDKSRSNLKITKMVEHMNNIKSNKKTTKEELKAASVESVTEMLDKVEEQHKNGVTLSQHQEEDIKNVSHVTQFNYLNDLFEKYNLKGLDTGTGYDISFNEAKIIRVSENKDVSVSVASLATNHAYDVVSSMVKNKHFNKTKPIYISVNENISSFTPELQKQAIEKMLDSLIESGIDTNKIIITNEAHKKLIEAAKVKRAMSITQDPFNSNVLTFNKDAMNKVAEAQKKPAEPEAAPGPTPRQKVEQAQKRQREARWNEQNHTPATPVQMEEPDDPFNRKNLKKNQKRKSKLSM</sequence>
<dbReference type="NCBIfam" id="NF041492">
    <property type="entry name" value="MobF"/>
    <property type="match status" value="1"/>
</dbReference>
<dbReference type="Proteomes" id="UP001562159">
    <property type="component" value="Unassembled WGS sequence"/>
</dbReference>
<dbReference type="SUPFAM" id="SSF52540">
    <property type="entry name" value="P-loop containing nucleoside triphosphate hydrolases"/>
    <property type="match status" value="2"/>
</dbReference>
<name>A0ABV4AM79_9GAMM</name>
<protein>
    <submittedName>
        <fullName evidence="3">MobF family relaxase</fullName>
    </submittedName>
</protein>
<organism evidence="3 4">
    <name type="scientific">Rhodanobacter humi</name>
    <dbReference type="NCBI Taxonomy" id="1888173"/>
    <lineage>
        <taxon>Bacteria</taxon>
        <taxon>Pseudomonadati</taxon>
        <taxon>Pseudomonadota</taxon>
        <taxon>Gammaproteobacteria</taxon>
        <taxon>Lysobacterales</taxon>
        <taxon>Rhodanobacteraceae</taxon>
        <taxon>Rhodanobacter</taxon>
    </lineage>
</organism>
<feature type="domain" description="TrwC relaxase" evidence="2">
    <location>
        <begin position="12"/>
        <end position="316"/>
    </location>
</feature>
<dbReference type="SUPFAM" id="SSF55464">
    <property type="entry name" value="Origin of replication-binding domain, RBD-like"/>
    <property type="match status" value="1"/>
</dbReference>
<reference evidence="3 4" key="1">
    <citation type="submission" date="2024-07" db="EMBL/GenBank/DDBJ databases">
        <title>Molecular mechanisms and environmental adaptations of flagellar loss and biofilm growth of Rhodanobacter under environmental stress.</title>
        <authorList>
            <person name="Chen M."/>
        </authorList>
    </citation>
    <scope>NUCLEOTIDE SEQUENCE [LARGE SCALE GENOMIC DNA]</scope>
    <source>
        <strain evidence="3 4">RS22</strain>
    </source>
</reference>
<feature type="region of interest" description="Disordered" evidence="1">
    <location>
        <begin position="1070"/>
        <end position="1139"/>
    </location>
</feature>
<dbReference type="EMBL" id="JBGBPY010000001">
    <property type="protein sequence ID" value="MEY2181241.1"/>
    <property type="molecule type" value="Genomic_DNA"/>
</dbReference>
<feature type="compositionally biased region" description="Basic and acidic residues" evidence="1">
    <location>
        <begin position="1088"/>
        <end position="1104"/>
    </location>
</feature>
<proteinExistence type="predicted"/>
<evidence type="ECO:0000256" key="1">
    <source>
        <dbReference type="SAM" id="MobiDB-lite"/>
    </source>
</evidence>
<dbReference type="Gene3D" id="3.40.50.300">
    <property type="entry name" value="P-loop containing nucleotide triphosphate hydrolases"/>
    <property type="match status" value="2"/>
</dbReference>
<feature type="compositionally biased region" description="Basic residues" evidence="1">
    <location>
        <begin position="1125"/>
        <end position="1139"/>
    </location>
</feature>
<gene>
    <name evidence="3" type="primary">mobF</name>
    <name evidence="3" type="ORF">AB7878_02330</name>
</gene>
<dbReference type="Pfam" id="PF08751">
    <property type="entry name" value="TrwC"/>
    <property type="match status" value="1"/>
</dbReference>
<accession>A0ABV4AM79</accession>
<comment type="caution">
    <text evidence="3">The sequence shown here is derived from an EMBL/GenBank/DDBJ whole genome shotgun (WGS) entry which is preliminary data.</text>
</comment>
<evidence type="ECO:0000313" key="4">
    <source>
        <dbReference type="Proteomes" id="UP001562159"/>
    </source>
</evidence>
<evidence type="ECO:0000259" key="2">
    <source>
        <dbReference type="Pfam" id="PF08751"/>
    </source>
</evidence>
<dbReference type="InterPro" id="IPR014862">
    <property type="entry name" value="TrwC"/>
</dbReference>